<name>A0A0F9QX66_9ZZZZ</name>
<reference evidence="1" key="1">
    <citation type="journal article" date="2015" name="Nature">
        <title>Complex archaea that bridge the gap between prokaryotes and eukaryotes.</title>
        <authorList>
            <person name="Spang A."/>
            <person name="Saw J.H."/>
            <person name="Jorgensen S.L."/>
            <person name="Zaremba-Niedzwiedzka K."/>
            <person name="Martijn J."/>
            <person name="Lind A.E."/>
            <person name="van Eijk R."/>
            <person name="Schleper C."/>
            <person name="Guy L."/>
            <person name="Ettema T.J."/>
        </authorList>
    </citation>
    <scope>NUCLEOTIDE SEQUENCE</scope>
</reference>
<comment type="caution">
    <text evidence="1">The sequence shown here is derived from an EMBL/GenBank/DDBJ whole genome shotgun (WGS) entry which is preliminary data.</text>
</comment>
<dbReference type="EMBL" id="LAZR01001297">
    <property type="protein sequence ID" value="KKN47064.1"/>
    <property type="molecule type" value="Genomic_DNA"/>
</dbReference>
<organism evidence="1">
    <name type="scientific">marine sediment metagenome</name>
    <dbReference type="NCBI Taxonomy" id="412755"/>
    <lineage>
        <taxon>unclassified sequences</taxon>
        <taxon>metagenomes</taxon>
        <taxon>ecological metagenomes</taxon>
    </lineage>
</organism>
<gene>
    <name evidence="1" type="ORF">LCGC14_0666730</name>
</gene>
<sequence>MPASKYRQCQCRTNHDYYGRVDGSLHLAGQCTSEATQGCQLCDVPLCEECGLANTTDAGLVTVCHDDYAPSEQLLKAFTRLIRS</sequence>
<accession>A0A0F9QX66</accession>
<proteinExistence type="predicted"/>
<protein>
    <submittedName>
        <fullName evidence="1">Uncharacterized protein</fullName>
    </submittedName>
</protein>
<evidence type="ECO:0000313" key="1">
    <source>
        <dbReference type="EMBL" id="KKN47064.1"/>
    </source>
</evidence>
<dbReference type="AlphaFoldDB" id="A0A0F9QX66"/>